<dbReference type="PANTHER" id="PTHR43745:SF2">
    <property type="entry name" value="NITROREDUCTASE MJ1384-RELATED"/>
    <property type="match status" value="1"/>
</dbReference>
<dbReference type="Gene3D" id="3.40.109.10">
    <property type="entry name" value="NADH Oxidase"/>
    <property type="match status" value="1"/>
</dbReference>
<dbReference type="EMBL" id="JAPNNL010000003">
    <property type="protein sequence ID" value="MDA0632079.1"/>
    <property type="molecule type" value="Genomic_DNA"/>
</dbReference>
<feature type="domain" description="Nitroreductase" evidence="1">
    <location>
        <begin position="73"/>
        <end position="257"/>
    </location>
</feature>
<accession>A0ABT4S4F2</accession>
<dbReference type="CDD" id="cd02142">
    <property type="entry name" value="McbC_SagB-like_oxidoreductase"/>
    <property type="match status" value="1"/>
</dbReference>
<dbReference type="InterPro" id="IPR000415">
    <property type="entry name" value="Nitroreductase-like"/>
</dbReference>
<name>A0ABT4S4F2_9ACTN</name>
<organism evidence="2 3">
    <name type="scientific">Nonomuraea corallina</name>
    <dbReference type="NCBI Taxonomy" id="2989783"/>
    <lineage>
        <taxon>Bacteria</taxon>
        <taxon>Bacillati</taxon>
        <taxon>Actinomycetota</taxon>
        <taxon>Actinomycetes</taxon>
        <taxon>Streptosporangiales</taxon>
        <taxon>Streptosporangiaceae</taxon>
        <taxon>Nonomuraea</taxon>
    </lineage>
</organism>
<evidence type="ECO:0000259" key="1">
    <source>
        <dbReference type="Pfam" id="PF00881"/>
    </source>
</evidence>
<evidence type="ECO:0000313" key="3">
    <source>
        <dbReference type="Proteomes" id="UP001144036"/>
    </source>
</evidence>
<proteinExistence type="predicted"/>
<sequence length="302" mass="32138">MDSLTIGSSLAELYHENSKQRRHDRSFGWRVATVGNSPSFQRLTRRPGKRYGGAQVIALPRPEPLDMPLHQAIAARRSVRRFSARPLTVPDLAALLMLSAGLPGGAGDGERTTLRAAPSAGGLHPTEIYVVVRAVDGLEPGVYHYRANDHVLETLDLDATAPARLAEASSYPEILETAAATLVLTAVFGRTTLKYGERAYRFVVLEIGHVAQNVLLVAPALGCGAVPIGGFVDDEVHAILDVDGVDEASLYLLPVGHLPPDPDPPEWAGGQEAVAAVMERLWSSGAVLSAPGRPDRGSARDG</sequence>
<keyword evidence="3" id="KW-1185">Reference proteome</keyword>
<dbReference type="InterPro" id="IPR052544">
    <property type="entry name" value="Bacteriocin_Proc_Enz"/>
</dbReference>
<protein>
    <submittedName>
        <fullName evidence="2">SagB/ThcOx family dehydrogenase</fullName>
    </submittedName>
</protein>
<dbReference type="RefSeq" id="WP_270152857.1">
    <property type="nucleotide sequence ID" value="NZ_JAPNNL010000003.1"/>
</dbReference>
<gene>
    <name evidence="2" type="ORF">OUY22_01520</name>
</gene>
<dbReference type="PANTHER" id="PTHR43745">
    <property type="entry name" value="NITROREDUCTASE MJ1384-RELATED"/>
    <property type="match status" value="1"/>
</dbReference>
<dbReference type="NCBIfam" id="TIGR03605">
    <property type="entry name" value="antibiot_sagB"/>
    <property type="match status" value="1"/>
</dbReference>
<dbReference type="SUPFAM" id="SSF55469">
    <property type="entry name" value="FMN-dependent nitroreductase-like"/>
    <property type="match status" value="1"/>
</dbReference>
<dbReference type="InterPro" id="IPR020051">
    <property type="entry name" value="SagB-type_dehydrogenase"/>
</dbReference>
<dbReference type="InterPro" id="IPR029479">
    <property type="entry name" value="Nitroreductase"/>
</dbReference>
<dbReference type="Pfam" id="PF00881">
    <property type="entry name" value="Nitroreductase"/>
    <property type="match status" value="1"/>
</dbReference>
<dbReference type="Proteomes" id="UP001144036">
    <property type="component" value="Unassembled WGS sequence"/>
</dbReference>
<reference evidence="2" key="1">
    <citation type="submission" date="2022-11" db="EMBL/GenBank/DDBJ databases">
        <title>Nonomuraea corallina sp. nov., a new species of the genus Nonomuraea isolated from sea side sediment in Thai sea.</title>
        <authorList>
            <person name="Ngamcharungchit C."/>
            <person name="Matsumoto A."/>
            <person name="Suriyachadkun C."/>
            <person name="Panbangred W."/>
            <person name="Inahashi Y."/>
            <person name="Intra B."/>
        </authorList>
    </citation>
    <scope>NUCLEOTIDE SEQUENCE</scope>
    <source>
        <strain evidence="2">MCN248</strain>
    </source>
</reference>
<evidence type="ECO:0000313" key="2">
    <source>
        <dbReference type="EMBL" id="MDA0632079.1"/>
    </source>
</evidence>
<comment type="caution">
    <text evidence="2">The sequence shown here is derived from an EMBL/GenBank/DDBJ whole genome shotgun (WGS) entry which is preliminary data.</text>
</comment>